<dbReference type="SUPFAM" id="SSF110019">
    <property type="entry name" value="ERO1-like"/>
    <property type="match status" value="1"/>
</dbReference>
<feature type="active site" evidence="16">
    <location>
        <position position="373"/>
    </location>
</feature>
<feature type="chain" id="PRO_5037012190" evidence="19">
    <location>
        <begin position="20"/>
        <end position="461"/>
    </location>
</feature>
<keyword evidence="15" id="KW-0676">Redox-active center</keyword>
<dbReference type="PIRSF" id="PIRSF017205">
    <property type="entry name" value="ERO1"/>
    <property type="match status" value="1"/>
</dbReference>
<evidence type="ECO:0000256" key="1">
    <source>
        <dbReference type="ARBA" id="ARBA00001974"/>
    </source>
</evidence>
<protein>
    <submittedName>
        <fullName evidence="21">Uncharacterized protein</fullName>
    </submittedName>
</protein>
<dbReference type="InterPro" id="IPR037192">
    <property type="entry name" value="ERO1-like_sf"/>
</dbReference>
<keyword evidence="20" id="KW-1185">Reference proteome</keyword>
<name>A0A915HYB5_ROMCU</name>
<keyword evidence="9 17" id="KW-0274">FAD</keyword>
<proteinExistence type="inferred from homology"/>
<evidence type="ECO:0000256" key="13">
    <source>
        <dbReference type="ARBA" id="ARBA00023157"/>
    </source>
</evidence>
<feature type="signal peptide" evidence="19">
    <location>
        <begin position="1"/>
        <end position="19"/>
    </location>
</feature>
<reference evidence="21" key="1">
    <citation type="submission" date="2022-11" db="UniProtKB">
        <authorList>
            <consortium name="WormBaseParasite"/>
        </authorList>
    </citation>
    <scope>IDENTIFICATION</scope>
</reference>
<keyword evidence="11" id="KW-0560">Oxidoreductase</keyword>
<feature type="binding site" evidence="17">
    <location>
        <position position="230"/>
    </location>
    <ligand>
        <name>FAD</name>
        <dbReference type="ChEBI" id="CHEBI:57692"/>
    </ligand>
</feature>
<dbReference type="OMA" id="CYKDRLH"/>
<evidence type="ECO:0000256" key="4">
    <source>
        <dbReference type="ARBA" id="ARBA00011802"/>
    </source>
</evidence>
<evidence type="ECO:0000256" key="6">
    <source>
        <dbReference type="ARBA" id="ARBA00022630"/>
    </source>
</evidence>
<dbReference type="Pfam" id="PF04137">
    <property type="entry name" value="ERO1"/>
    <property type="match status" value="1"/>
</dbReference>
<evidence type="ECO:0000256" key="7">
    <source>
        <dbReference type="ARBA" id="ARBA00022729"/>
    </source>
</evidence>
<evidence type="ECO:0000256" key="3">
    <source>
        <dbReference type="ARBA" id="ARBA00008277"/>
    </source>
</evidence>
<evidence type="ECO:0000256" key="14">
    <source>
        <dbReference type="ARBA" id="ARBA00023180"/>
    </source>
</evidence>
<dbReference type="GO" id="GO:0015035">
    <property type="term" value="F:protein-disulfide reductase activity"/>
    <property type="evidence" value="ECO:0007669"/>
    <property type="project" value="InterPro"/>
</dbReference>
<comment type="subcellular location">
    <subcellularLocation>
        <location evidence="2">Endoplasmic reticulum membrane</location>
        <topology evidence="2">Peripheral membrane protein</topology>
        <orientation evidence="2">Lumenal side</orientation>
    </subcellularLocation>
</comment>
<dbReference type="AlphaFoldDB" id="A0A915HYB5"/>
<evidence type="ECO:0000313" key="21">
    <source>
        <dbReference type="WBParaSite" id="nRc.2.0.1.t06562-RA"/>
    </source>
</evidence>
<evidence type="ECO:0000256" key="19">
    <source>
        <dbReference type="SAM" id="SignalP"/>
    </source>
</evidence>
<comment type="similarity">
    <text evidence="3">Belongs to the EROs family.</text>
</comment>
<feature type="disulfide bond" description="Redox-active" evidence="18">
    <location>
        <begin position="80"/>
        <end position="85"/>
    </location>
</feature>
<feature type="active site" description="Nucleophile" evidence="16">
    <location>
        <position position="370"/>
    </location>
</feature>
<dbReference type="GO" id="GO:0034975">
    <property type="term" value="P:protein folding in endoplasmic reticulum"/>
    <property type="evidence" value="ECO:0007669"/>
    <property type="project" value="InterPro"/>
</dbReference>
<evidence type="ECO:0000256" key="15">
    <source>
        <dbReference type="ARBA" id="ARBA00023284"/>
    </source>
</evidence>
<feature type="binding site" evidence="17">
    <location>
        <position position="176"/>
    </location>
    <ligand>
        <name>FAD</name>
        <dbReference type="ChEBI" id="CHEBI:57692"/>
    </ligand>
</feature>
<dbReference type="GO" id="GO:0005789">
    <property type="term" value="C:endoplasmic reticulum membrane"/>
    <property type="evidence" value="ECO:0007669"/>
    <property type="project" value="UniProtKB-SubCell"/>
</dbReference>
<evidence type="ECO:0000256" key="9">
    <source>
        <dbReference type="ARBA" id="ARBA00022827"/>
    </source>
</evidence>
<dbReference type="PANTHER" id="PTHR12613">
    <property type="entry name" value="ERO1-RELATED"/>
    <property type="match status" value="1"/>
</dbReference>
<feature type="binding site" evidence="17">
    <location>
        <position position="187"/>
    </location>
    <ligand>
        <name>FAD</name>
        <dbReference type="ChEBI" id="CHEBI:57692"/>
    </ligand>
</feature>
<comment type="subunit">
    <text evidence="4">May function both as a monomer and a homodimer.</text>
</comment>
<dbReference type="InterPro" id="IPR007266">
    <property type="entry name" value="Ero1"/>
</dbReference>
<evidence type="ECO:0000256" key="2">
    <source>
        <dbReference type="ARBA" id="ARBA00004367"/>
    </source>
</evidence>
<feature type="binding site" evidence="17">
    <location>
        <position position="174"/>
    </location>
    <ligand>
        <name>FAD</name>
        <dbReference type="ChEBI" id="CHEBI:57692"/>
    </ligand>
</feature>
<evidence type="ECO:0000256" key="16">
    <source>
        <dbReference type="PIRSR" id="PIRSR017205-1"/>
    </source>
</evidence>
<evidence type="ECO:0000313" key="20">
    <source>
        <dbReference type="Proteomes" id="UP000887565"/>
    </source>
</evidence>
<sequence length="461" mass="54062">MIAKNLLFLAFLFSDVSDSTYISRLSGQLIDCQASVEDVDRFNNLRLFPLLQTLLQQNYFRYYKVNMNKPCPLWREDRECTSRECGIENCDEEVPAGLRIGRQKLPDSREEAEGCPRSSGNKIDPLDTHISTWQKAQFQKWADHDESLDNRFCDVDDEDSSEMHYVDLQRNPERYTGYKGDSALRVWRAIYEENCFKPDPKFDKEFLLHPTLNGLCLEKRAFYRLISGLHTSITVSIASHNYQPPKHTWDQGKWVRNVEMFKNRFFHLKDSKMEGVERLKNLYFVYLLELRALQKLSPYLVKENFFTGVRLDDQETRRLIEQLSILINAFPQHFDETVMFRDVESLSRTLKEQFRRHFLNISRIMDCVGCDKCRLWGKLQTHGIGTALKILFSDNHSQNRSPPIPTTTIDNVDLYQKFQLQRNDLVALVNSLGRFASSISQLEEFRQIAEKSFTTEGKKEL</sequence>
<evidence type="ECO:0000256" key="5">
    <source>
        <dbReference type="ARBA" id="ARBA00022448"/>
    </source>
</evidence>
<evidence type="ECO:0000256" key="8">
    <source>
        <dbReference type="ARBA" id="ARBA00022824"/>
    </source>
</evidence>
<evidence type="ECO:0000256" key="12">
    <source>
        <dbReference type="ARBA" id="ARBA00023136"/>
    </source>
</evidence>
<dbReference type="PANTHER" id="PTHR12613:SF0">
    <property type="entry name" value="ERO1-LIKE PROTEIN"/>
    <property type="match status" value="1"/>
</dbReference>
<feature type="disulfide bond" description="Redox-active" evidence="18">
    <location>
        <begin position="370"/>
        <end position="373"/>
    </location>
</feature>
<dbReference type="Proteomes" id="UP000887565">
    <property type="component" value="Unplaced"/>
</dbReference>
<keyword evidence="12" id="KW-0472">Membrane</keyword>
<organism evidence="20 21">
    <name type="scientific">Romanomermis culicivorax</name>
    <name type="common">Nematode worm</name>
    <dbReference type="NCBI Taxonomy" id="13658"/>
    <lineage>
        <taxon>Eukaryota</taxon>
        <taxon>Metazoa</taxon>
        <taxon>Ecdysozoa</taxon>
        <taxon>Nematoda</taxon>
        <taxon>Enoplea</taxon>
        <taxon>Dorylaimia</taxon>
        <taxon>Mermithida</taxon>
        <taxon>Mermithoidea</taxon>
        <taxon>Mermithidae</taxon>
        <taxon>Romanomermis</taxon>
    </lineage>
</organism>
<keyword evidence="7 19" id="KW-0732">Signal</keyword>
<keyword evidence="13 18" id="KW-1015">Disulfide bond</keyword>
<keyword evidence="5" id="KW-0813">Transport</keyword>
<comment type="cofactor">
    <cofactor evidence="1 17">
        <name>FAD</name>
        <dbReference type="ChEBI" id="CHEBI:57692"/>
    </cofactor>
</comment>
<keyword evidence="8" id="KW-0256">Endoplasmic reticulum</keyword>
<keyword evidence="14" id="KW-0325">Glycoprotein</keyword>
<dbReference type="GO" id="GO:0071949">
    <property type="term" value="F:FAD binding"/>
    <property type="evidence" value="ECO:0007669"/>
    <property type="project" value="InterPro"/>
</dbReference>
<evidence type="ECO:0000256" key="10">
    <source>
        <dbReference type="ARBA" id="ARBA00022982"/>
    </source>
</evidence>
<feature type="binding site" evidence="17">
    <location>
        <position position="264"/>
    </location>
    <ligand>
        <name>FAD</name>
        <dbReference type="ChEBI" id="CHEBI:57692"/>
    </ligand>
</feature>
<dbReference type="WBParaSite" id="nRc.2.0.1.t06562-RA">
    <property type="protein sequence ID" value="nRc.2.0.1.t06562-RA"/>
    <property type="gene ID" value="nRc.2.0.1.g06562"/>
</dbReference>
<keyword evidence="6" id="KW-0285">Flavoprotein</keyword>
<keyword evidence="10" id="KW-0249">Electron transport</keyword>
<feature type="binding site" evidence="17">
    <location>
        <position position="227"/>
    </location>
    <ligand>
        <name>FAD</name>
        <dbReference type="ChEBI" id="CHEBI:57692"/>
    </ligand>
</feature>
<evidence type="ECO:0000256" key="17">
    <source>
        <dbReference type="PIRSR" id="PIRSR017205-2"/>
    </source>
</evidence>
<evidence type="ECO:0000256" key="11">
    <source>
        <dbReference type="ARBA" id="ARBA00023002"/>
    </source>
</evidence>
<dbReference type="GO" id="GO:0016972">
    <property type="term" value="F:thiol oxidase activity"/>
    <property type="evidence" value="ECO:0007669"/>
    <property type="project" value="InterPro"/>
</dbReference>
<evidence type="ECO:0000256" key="18">
    <source>
        <dbReference type="PIRSR" id="PIRSR017205-3"/>
    </source>
</evidence>
<accession>A0A915HYB5</accession>